<feature type="region of interest" description="Disordered" evidence="1">
    <location>
        <begin position="172"/>
        <end position="213"/>
    </location>
</feature>
<dbReference type="RefSeq" id="XP_025353473.1">
    <property type="nucleotide sequence ID" value="XM_025501788.1"/>
</dbReference>
<keyword evidence="3" id="KW-1185">Reference proteome</keyword>
<sequence>MLENLDIIPSPFRLTTTTQTTIMEYMPELSPSSCSDETLIGTPESPSKTLLDAMNILKIIPLQEQNPFGTLIPEPVEVVLHQESEKKPTRPQLQRRNAISNQSSNDDTIVCHGPLYGAVFGNVSGGAGNLAFESSYFAAKKSSIKKLESSVSSSPSIAYYLSPTYGLPENPFDSLPSPSVKEAADVPDDVRSAFSSDESSESEEVIASSSRIRKVRRSPLTRSPASFSLSTLLDHAPSPPIRSNDEKASLSAPCGENLIRANRRFFDAIQANNGEEKENFHLTLPGEEFDKFTTFKQRKRQSSQRITLQQVALQAGHIASLRRHGLGVVSR</sequence>
<protein>
    <submittedName>
        <fullName evidence="2">Uncharacterized protein</fullName>
    </submittedName>
</protein>
<feature type="compositionally biased region" description="Basic and acidic residues" evidence="1">
    <location>
        <begin position="182"/>
        <end position="191"/>
    </location>
</feature>
<dbReference type="AlphaFoldDB" id="A0A316V9P8"/>
<dbReference type="GeneID" id="37023569"/>
<accession>A0A316V9P8</accession>
<dbReference type="Proteomes" id="UP000245771">
    <property type="component" value="Unassembled WGS sequence"/>
</dbReference>
<dbReference type="InParanoid" id="A0A316V9P8"/>
<feature type="region of interest" description="Disordered" evidence="1">
    <location>
        <begin position="83"/>
        <end position="105"/>
    </location>
</feature>
<evidence type="ECO:0000256" key="1">
    <source>
        <dbReference type="SAM" id="MobiDB-lite"/>
    </source>
</evidence>
<proteinExistence type="predicted"/>
<reference evidence="2 3" key="1">
    <citation type="journal article" date="2018" name="Mol. Biol. Evol.">
        <title>Broad Genomic Sampling Reveals a Smut Pathogenic Ancestry of the Fungal Clade Ustilaginomycotina.</title>
        <authorList>
            <person name="Kijpornyongpan T."/>
            <person name="Mondo S.J."/>
            <person name="Barry K."/>
            <person name="Sandor L."/>
            <person name="Lee J."/>
            <person name="Lipzen A."/>
            <person name="Pangilinan J."/>
            <person name="LaButti K."/>
            <person name="Hainaut M."/>
            <person name="Henrissat B."/>
            <person name="Grigoriev I.V."/>
            <person name="Spatafora J.W."/>
            <person name="Aime M.C."/>
        </authorList>
    </citation>
    <scope>NUCLEOTIDE SEQUENCE [LARGE SCALE GENOMIC DNA]</scope>
    <source>
        <strain evidence="2 3">MCA 3882</strain>
    </source>
</reference>
<evidence type="ECO:0000313" key="3">
    <source>
        <dbReference type="Proteomes" id="UP000245771"/>
    </source>
</evidence>
<gene>
    <name evidence="2" type="ORF">FA14DRAFT_190354</name>
</gene>
<organism evidence="2 3">
    <name type="scientific">Meira miltonrushii</name>
    <dbReference type="NCBI Taxonomy" id="1280837"/>
    <lineage>
        <taxon>Eukaryota</taxon>
        <taxon>Fungi</taxon>
        <taxon>Dikarya</taxon>
        <taxon>Basidiomycota</taxon>
        <taxon>Ustilaginomycotina</taxon>
        <taxon>Exobasidiomycetes</taxon>
        <taxon>Exobasidiales</taxon>
        <taxon>Brachybasidiaceae</taxon>
        <taxon>Meira</taxon>
    </lineage>
</organism>
<dbReference type="EMBL" id="KZ819604">
    <property type="protein sequence ID" value="PWN33171.1"/>
    <property type="molecule type" value="Genomic_DNA"/>
</dbReference>
<feature type="compositionally biased region" description="Polar residues" evidence="1">
    <location>
        <begin position="91"/>
        <end position="105"/>
    </location>
</feature>
<evidence type="ECO:0000313" key="2">
    <source>
        <dbReference type="EMBL" id="PWN33171.1"/>
    </source>
</evidence>
<name>A0A316V9P8_9BASI</name>